<reference evidence="1 2" key="1">
    <citation type="submission" date="2019-08" db="EMBL/GenBank/DDBJ databases">
        <title>Emergence of NDM-5-producing hypervirulent Klebsiella pneumoniae from clinical infections.</title>
        <authorList>
            <person name="Shen Z."/>
            <person name="Zhang H."/>
            <person name="Li M."/>
        </authorList>
    </citation>
    <scope>NUCLEOTIDE SEQUENCE [LARGE SCALE GENOMIC DNA]</scope>
    <source>
        <strain evidence="1 2">RJ18-01</strain>
    </source>
</reference>
<protein>
    <submittedName>
        <fullName evidence="1">Two-component-system connector protein YcgZ</fullName>
    </submittedName>
</protein>
<sequence length="95" mass="10771">MQQNGYIPDTANAIAQYFNKASLPSQQETPGQIVMDILNEGRHLNRKALCTKLLSCSDRARAPEEESHYQTLIGLLFAGQNNVIDRRLLQRRSSR</sequence>
<organism evidence="1 2">
    <name type="scientific">Klebsiella pneumoniae</name>
    <dbReference type="NCBI Taxonomy" id="573"/>
    <lineage>
        <taxon>Bacteria</taxon>
        <taxon>Pseudomonadati</taxon>
        <taxon>Pseudomonadota</taxon>
        <taxon>Gammaproteobacteria</taxon>
        <taxon>Enterobacterales</taxon>
        <taxon>Enterobacteriaceae</taxon>
        <taxon>Klebsiella/Raoultella group</taxon>
        <taxon>Klebsiella</taxon>
        <taxon>Klebsiella pneumoniae complex</taxon>
    </lineage>
</organism>
<accession>A0A5C2LKK3</accession>
<dbReference type="NCBIfam" id="NF040640">
    <property type="entry name" value="YcgZ_fam"/>
    <property type="match status" value="1"/>
</dbReference>
<proteinExistence type="predicted"/>
<name>A0A5C2LKK3_KLEPN</name>
<dbReference type="EMBL" id="CP043670">
    <property type="protein sequence ID" value="QEP92541.1"/>
    <property type="molecule type" value="Genomic_DNA"/>
</dbReference>
<evidence type="ECO:0000313" key="1">
    <source>
        <dbReference type="EMBL" id="QEP92541.1"/>
    </source>
</evidence>
<evidence type="ECO:0000313" key="2">
    <source>
        <dbReference type="Proteomes" id="UP000325127"/>
    </source>
</evidence>
<gene>
    <name evidence="1" type="ORF">FZ928_13515</name>
</gene>
<dbReference type="Proteomes" id="UP000325127">
    <property type="component" value="Chromosome"/>
</dbReference>
<dbReference type="AlphaFoldDB" id="A0A5C2LKK3"/>